<evidence type="ECO:0000313" key="2">
    <source>
        <dbReference type="EMBL" id="NNJ24410.1"/>
    </source>
</evidence>
<dbReference type="RefSeq" id="WP_171183330.1">
    <property type="nucleotide sequence ID" value="NZ_WTPX01000008.1"/>
</dbReference>
<name>A0ABX1VA76_9PLAN</name>
<proteinExistence type="predicted"/>
<sequence>MNRPLCGVALILTDAVVSSSAYGAGVLTVEAAAFAAGVSVAGILLTARGIADKLLPPTD</sequence>
<keyword evidence="3" id="KW-1185">Reference proteome</keyword>
<reference evidence="2 3" key="1">
    <citation type="journal article" date="2020" name="Syst. Appl. Microbiol.">
        <title>Alienimonas chondri sp. nov., a novel planctomycete isolated from the biofilm of the red alga Chondrus crispus.</title>
        <authorList>
            <person name="Vitorino I."/>
            <person name="Albuquerque L."/>
            <person name="Wiegand S."/>
            <person name="Kallscheuer N."/>
            <person name="da Costa M.S."/>
            <person name="Lobo-da-Cunha A."/>
            <person name="Jogler C."/>
            <person name="Lage O.M."/>
        </authorList>
    </citation>
    <scope>NUCLEOTIDE SEQUENCE [LARGE SCALE GENOMIC DNA]</scope>
    <source>
        <strain evidence="2 3">LzC2</strain>
    </source>
</reference>
<feature type="transmembrane region" description="Helical" evidence="1">
    <location>
        <begin position="31"/>
        <end position="51"/>
    </location>
</feature>
<organism evidence="2 3">
    <name type="scientific">Alienimonas chondri</name>
    <dbReference type="NCBI Taxonomy" id="2681879"/>
    <lineage>
        <taxon>Bacteria</taxon>
        <taxon>Pseudomonadati</taxon>
        <taxon>Planctomycetota</taxon>
        <taxon>Planctomycetia</taxon>
        <taxon>Planctomycetales</taxon>
        <taxon>Planctomycetaceae</taxon>
        <taxon>Alienimonas</taxon>
    </lineage>
</organism>
<keyword evidence="1" id="KW-1133">Transmembrane helix</keyword>
<gene>
    <name evidence="2" type="ORF">LzC2_04670</name>
</gene>
<dbReference type="EMBL" id="WTPX01000008">
    <property type="protein sequence ID" value="NNJ24410.1"/>
    <property type="molecule type" value="Genomic_DNA"/>
</dbReference>
<keyword evidence="1" id="KW-0472">Membrane</keyword>
<comment type="caution">
    <text evidence="2">The sequence shown here is derived from an EMBL/GenBank/DDBJ whole genome shotgun (WGS) entry which is preliminary data.</text>
</comment>
<accession>A0ABX1VA76</accession>
<keyword evidence="1" id="KW-0812">Transmembrane</keyword>
<dbReference type="Proteomes" id="UP000609651">
    <property type="component" value="Unassembled WGS sequence"/>
</dbReference>
<evidence type="ECO:0000313" key="3">
    <source>
        <dbReference type="Proteomes" id="UP000609651"/>
    </source>
</evidence>
<protein>
    <submittedName>
        <fullName evidence="2">Uncharacterized protein</fullName>
    </submittedName>
</protein>
<evidence type="ECO:0000256" key="1">
    <source>
        <dbReference type="SAM" id="Phobius"/>
    </source>
</evidence>